<dbReference type="EMBL" id="CP086654">
    <property type="protein sequence ID" value="UEX89527.1"/>
    <property type="molecule type" value="Genomic_DNA"/>
</dbReference>
<organism evidence="1 2">
    <name type="scientific">Staphylococcus ratti</name>
    <dbReference type="NCBI Taxonomy" id="2892440"/>
    <lineage>
        <taxon>Bacteria</taxon>
        <taxon>Bacillati</taxon>
        <taxon>Bacillota</taxon>
        <taxon>Bacilli</taxon>
        <taxon>Bacillales</taxon>
        <taxon>Staphylococcaceae</taxon>
        <taxon>Staphylococcus</taxon>
    </lineage>
</organism>
<accession>A0ABY3PB39</accession>
<reference evidence="1 2" key="1">
    <citation type="journal article" date="2022" name="Pathogens">
        <title>Staphylococcus ratti sp. nov. Isolated from a Lab Rat.</title>
        <authorList>
            <person name="Kovarovic V."/>
            <person name="Sedlacek I."/>
            <person name="Petras P."/>
            <person name="Kralova S."/>
            <person name="Maslanova I."/>
            <person name="Svec P."/>
            <person name="Neumann-Schaal M."/>
            <person name="Botka T."/>
            <person name="Gelbicova T."/>
            <person name="Stankova E."/>
            <person name="Doskar J."/>
            <person name="Pantucek R."/>
        </authorList>
    </citation>
    <scope>NUCLEOTIDE SEQUENCE [LARGE SCALE GENOMIC DNA]</scope>
    <source>
        <strain evidence="1 2">CCM 9025</strain>
    </source>
</reference>
<proteinExistence type="predicted"/>
<keyword evidence="2" id="KW-1185">Reference proteome</keyword>
<dbReference type="Proteomes" id="UP001197626">
    <property type="component" value="Chromosome"/>
</dbReference>
<name>A0ABY3PB39_9STAP</name>
<dbReference type="RefSeq" id="WP_229292035.1">
    <property type="nucleotide sequence ID" value="NZ_CP086654.1"/>
</dbReference>
<evidence type="ECO:0000313" key="1">
    <source>
        <dbReference type="EMBL" id="UEX89527.1"/>
    </source>
</evidence>
<protein>
    <recommendedName>
        <fullName evidence="3">Phage protein</fullName>
    </recommendedName>
</protein>
<evidence type="ECO:0000313" key="2">
    <source>
        <dbReference type="Proteomes" id="UP001197626"/>
    </source>
</evidence>
<evidence type="ECO:0008006" key="3">
    <source>
        <dbReference type="Google" id="ProtNLM"/>
    </source>
</evidence>
<sequence>MITITSTESEEQYDARTGEFAFKKRIENKGEPRPFEEFAEELKIEL</sequence>
<gene>
    <name evidence="1" type="ORF">LN051_08085</name>
</gene>